<evidence type="ECO:0000256" key="2">
    <source>
        <dbReference type="ARBA" id="ARBA00022801"/>
    </source>
</evidence>
<sequence>MTRAGIRERAGKWVRQGAFVAVLASTGWAGVGAAGALAVSSVAWAREAPQSAVGAVAGTIEQAQLPHEAVDTLSLIAAGGPYPYAKDGVVFGNFERLLPSHRRGYYHEYTVPTPRAKNRGARRIVCGGPLRRIDNCFYSDDHYTSFKRIVE</sequence>
<protein>
    <submittedName>
        <fullName evidence="3">Ribonuclease</fullName>
    </submittedName>
</protein>
<dbReference type="Gene3D" id="3.10.450.30">
    <property type="entry name" value="Microbial ribonucleases"/>
    <property type="match status" value="1"/>
</dbReference>
<keyword evidence="2" id="KW-0378">Hydrolase</keyword>
<name>A0A2N7W8M1_9BURK</name>
<evidence type="ECO:0000313" key="4">
    <source>
        <dbReference type="Proteomes" id="UP000235347"/>
    </source>
</evidence>
<dbReference type="GO" id="GO:0016787">
    <property type="term" value="F:hydrolase activity"/>
    <property type="evidence" value="ECO:0007669"/>
    <property type="project" value="UniProtKB-KW"/>
</dbReference>
<keyword evidence="1" id="KW-0540">Nuclease</keyword>
<gene>
    <name evidence="3" type="ORF">C0Z19_09330</name>
</gene>
<dbReference type="EMBL" id="PNYB01000006">
    <property type="protein sequence ID" value="PMS25751.1"/>
    <property type="molecule type" value="Genomic_DNA"/>
</dbReference>
<dbReference type="SUPFAM" id="SSF53933">
    <property type="entry name" value="Microbial ribonucleases"/>
    <property type="match status" value="1"/>
</dbReference>
<organism evidence="3 4">
    <name type="scientific">Trinickia soli</name>
    <dbReference type="NCBI Taxonomy" id="380675"/>
    <lineage>
        <taxon>Bacteria</taxon>
        <taxon>Pseudomonadati</taxon>
        <taxon>Pseudomonadota</taxon>
        <taxon>Betaproteobacteria</taxon>
        <taxon>Burkholderiales</taxon>
        <taxon>Burkholderiaceae</taxon>
        <taxon>Trinickia</taxon>
    </lineage>
</organism>
<reference evidence="3 4" key="1">
    <citation type="submission" date="2018-01" db="EMBL/GenBank/DDBJ databases">
        <title>Whole genome analyses suggest that Burkholderia sensu lato contains two further novel genera in the rhizoxinica-symbiotica group Mycetohabitans gen. nov., and Trinickia gen. nov.: implications for the evolution of diazotrophy and nodulation in the Burkholderiaceae.</title>
        <authorList>
            <person name="Estrada-de los Santos P."/>
            <person name="Palmer M."/>
            <person name="Chavez-Ramirez B."/>
            <person name="Beukes C."/>
            <person name="Steenkamp E.T."/>
            <person name="Hirsch A.M."/>
            <person name="Manyaka P."/>
            <person name="Maluk M."/>
            <person name="Lafos M."/>
            <person name="Crook M."/>
            <person name="Gross E."/>
            <person name="Simon M.F."/>
            <person name="Bueno dos Reis Junior F."/>
            <person name="Poole P.S."/>
            <person name="Venter S.N."/>
            <person name="James E.K."/>
        </authorList>
    </citation>
    <scope>NUCLEOTIDE SEQUENCE [LARGE SCALE GENOMIC DNA]</scope>
    <source>
        <strain evidence="3 4">GP25-8</strain>
    </source>
</reference>
<dbReference type="RefSeq" id="WP_102609524.1">
    <property type="nucleotide sequence ID" value="NZ_CADIKD010000001.1"/>
</dbReference>
<dbReference type="CDD" id="cd00607">
    <property type="entry name" value="RNase_Sa"/>
    <property type="match status" value="1"/>
</dbReference>
<dbReference type="GO" id="GO:0003723">
    <property type="term" value="F:RNA binding"/>
    <property type="evidence" value="ECO:0007669"/>
    <property type="project" value="InterPro"/>
</dbReference>
<dbReference type="AlphaFoldDB" id="A0A2N7W8M1"/>
<proteinExistence type="predicted"/>
<dbReference type="InterPro" id="IPR000026">
    <property type="entry name" value="N1-like"/>
</dbReference>
<keyword evidence="4" id="KW-1185">Reference proteome</keyword>
<accession>A0A2N7W8M1</accession>
<dbReference type="InterPro" id="IPR016191">
    <property type="entry name" value="Ribonuclease/ribotoxin"/>
</dbReference>
<evidence type="ECO:0000256" key="1">
    <source>
        <dbReference type="ARBA" id="ARBA00022722"/>
    </source>
</evidence>
<dbReference type="Proteomes" id="UP000235347">
    <property type="component" value="Unassembled WGS sequence"/>
</dbReference>
<dbReference type="GO" id="GO:0004521">
    <property type="term" value="F:RNA endonuclease activity"/>
    <property type="evidence" value="ECO:0007669"/>
    <property type="project" value="InterPro"/>
</dbReference>
<dbReference type="Pfam" id="PF00545">
    <property type="entry name" value="Ribonuclease"/>
    <property type="match status" value="1"/>
</dbReference>
<evidence type="ECO:0000313" key="3">
    <source>
        <dbReference type="EMBL" id="PMS25751.1"/>
    </source>
</evidence>
<comment type="caution">
    <text evidence="3">The sequence shown here is derived from an EMBL/GenBank/DDBJ whole genome shotgun (WGS) entry which is preliminary data.</text>
</comment>